<feature type="compositionally biased region" description="Acidic residues" evidence="1">
    <location>
        <begin position="258"/>
        <end position="273"/>
    </location>
</feature>
<dbReference type="AlphaFoldDB" id="A0AAD7I4Z4"/>
<dbReference type="EMBL" id="JARKIB010000128">
    <property type="protein sequence ID" value="KAJ7735190.1"/>
    <property type="molecule type" value="Genomic_DNA"/>
</dbReference>
<evidence type="ECO:0000256" key="1">
    <source>
        <dbReference type="SAM" id="MobiDB-lite"/>
    </source>
</evidence>
<keyword evidence="3" id="KW-1185">Reference proteome</keyword>
<protein>
    <submittedName>
        <fullName evidence="2">Uncharacterized protein</fullName>
    </submittedName>
</protein>
<organism evidence="2 3">
    <name type="scientific">Mycena metata</name>
    <dbReference type="NCBI Taxonomy" id="1033252"/>
    <lineage>
        <taxon>Eukaryota</taxon>
        <taxon>Fungi</taxon>
        <taxon>Dikarya</taxon>
        <taxon>Basidiomycota</taxon>
        <taxon>Agaricomycotina</taxon>
        <taxon>Agaricomycetes</taxon>
        <taxon>Agaricomycetidae</taxon>
        <taxon>Agaricales</taxon>
        <taxon>Marasmiineae</taxon>
        <taxon>Mycenaceae</taxon>
        <taxon>Mycena</taxon>
    </lineage>
</organism>
<accession>A0AAD7I4Z4</accession>
<evidence type="ECO:0000313" key="3">
    <source>
        <dbReference type="Proteomes" id="UP001215598"/>
    </source>
</evidence>
<proteinExistence type="predicted"/>
<feature type="compositionally biased region" description="Low complexity" evidence="1">
    <location>
        <begin position="298"/>
        <end position="337"/>
    </location>
</feature>
<feature type="compositionally biased region" description="Low complexity" evidence="1">
    <location>
        <begin position="405"/>
        <end position="416"/>
    </location>
</feature>
<sequence length="453" mass="48664">MFQRCAPVPLYTVCLHQHTDKELLVSRTQNKNDVLVSTLIEHRKLSSHGIRATTIGSAVDTRSLVFNVQDEVRTTLLSFLEELVWRTGTCGFAFLTCGHIGDTFLPTFAGSGDAIDFCLEVLKTPAMDILWQFEQWALTRQQNKPPPNNLRAVCKQITAALEDGLCKITQQDKMRMSYMHFKVDIQQRWRVKVVGWPTNIPFENPSKIGKVDILRTIRDELCAGLIYWEALTPPERSLAAHAPTSGGKHVSAGRRDDEPSDEDEEDEEDDETDDERHGEDEEAGDARASSGVGFVTIPPASLGNTTTTTPLGGSTNSTGGTANAPTDGATAFTSTTTLPMPLGDSTNMSTGGATTRKRKATTLAGNPPKKPRVPRVPKSAAAGGANAPPRKTRSDTSKPRGPRNSAGVVSASASGSSGAGGKRNDATTQAVKAKMQAQRTATSLSAQLPPRAV</sequence>
<name>A0AAD7I4Z4_9AGAR</name>
<gene>
    <name evidence="2" type="ORF">B0H16DRAFT_1731452</name>
</gene>
<dbReference type="Proteomes" id="UP001215598">
    <property type="component" value="Unassembled WGS sequence"/>
</dbReference>
<feature type="compositionally biased region" description="Polar residues" evidence="1">
    <location>
        <begin position="437"/>
        <end position="446"/>
    </location>
</feature>
<comment type="caution">
    <text evidence="2">The sequence shown here is derived from an EMBL/GenBank/DDBJ whole genome shotgun (WGS) entry which is preliminary data.</text>
</comment>
<evidence type="ECO:0000313" key="2">
    <source>
        <dbReference type="EMBL" id="KAJ7735190.1"/>
    </source>
</evidence>
<feature type="region of interest" description="Disordered" evidence="1">
    <location>
        <begin position="238"/>
        <end position="453"/>
    </location>
</feature>
<reference evidence="2" key="1">
    <citation type="submission" date="2023-03" db="EMBL/GenBank/DDBJ databases">
        <title>Massive genome expansion in bonnet fungi (Mycena s.s.) driven by repeated elements and novel gene families across ecological guilds.</title>
        <authorList>
            <consortium name="Lawrence Berkeley National Laboratory"/>
            <person name="Harder C.B."/>
            <person name="Miyauchi S."/>
            <person name="Viragh M."/>
            <person name="Kuo A."/>
            <person name="Thoen E."/>
            <person name="Andreopoulos B."/>
            <person name="Lu D."/>
            <person name="Skrede I."/>
            <person name="Drula E."/>
            <person name="Henrissat B."/>
            <person name="Morin E."/>
            <person name="Kohler A."/>
            <person name="Barry K."/>
            <person name="LaButti K."/>
            <person name="Morin E."/>
            <person name="Salamov A."/>
            <person name="Lipzen A."/>
            <person name="Mereny Z."/>
            <person name="Hegedus B."/>
            <person name="Baldrian P."/>
            <person name="Stursova M."/>
            <person name="Weitz H."/>
            <person name="Taylor A."/>
            <person name="Grigoriev I.V."/>
            <person name="Nagy L.G."/>
            <person name="Martin F."/>
            <person name="Kauserud H."/>
        </authorList>
    </citation>
    <scope>NUCLEOTIDE SEQUENCE</scope>
    <source>
        <strain evidence="2">CBHHK182m</strain>
    </source>
</reference>